<feature type="compositionally biased region" description="Basic and acidic residues" evidence="1">
    <location>
        <begin position="44"/>
        <end position="67"/>
    </location>
</feature>
<accession>A0A8A3PL94</accession>
<feature type="region of interest" description="Disordered" evidence="1">
    <location>
        <begin position="277"/>
        <end position="296"/>
    </location>
</feature>
<reference evidence="2" key="1">
    <citation type="submission" date="2020-10" db="EMBL/GenBank/DDBJ databases">
        <title>Genome Sequence of Monilinia vaccinii-corymbosi Sheds Light on Mummy Berry Disease Infection of Blueberry and Mating Type.</title>
        <authorList>
            <person name="Yow A.G."/>
            <person name="Zhang Y."/>
            <person name="Bansal K."/>
            <person name="Eacker S.M."/>
            <person name="Sullivan S."/>
            <person name="Liachko I."/>
            <person name="Cubeta M.A."/>
            <person name="Rollins J.A."/>
            <person name="Ashrafi H."/>
        </authorList>
    </citation>
    <scope>NUCLEOTIDE SEQUENCE</scope>
    <source>
        <strain evidence="2">RL-1</strain>
    </source>
</reference>
<protein>
    <recommendedName>
        <fullName evidence="4">RRM domain-containing protein</fullName>
    </recommendedName>
</protein>
<feature type="region of interest" description="Disordered" evidence="1">
    <location>
        <begin position="1"/>
        <end position="76"/>
    </location>
</feature>
<proteinExistence type="predicted"/>
<evidence type="ECO:0000313" key="2">
    <source>
        <dbReference type="EMBL" id="QSZ35734.1"/>
    </source>
</evidence>
<evidence type="ECO:0000256" key="1">
    <source>
        <dbReference type="SAM" id="MobiDB-lite"/>
    </source>
</evidence>
<sequence>MSYALSPNHGAGSSNTKNPSPQDACGNPRNVSLLNGVTPASIQERLEEAMKDSQRRRSETKQIHEENMAQPPMQREDAGPYWGPAQTGHLNNPNQLPMPQPPMHDSYTAKPPVSVRKAIKYMPMPAQFADREVATKYQFVDPPSAHGHEQRHVGGQMYMWNQNGPAAMTQHRYGEAQQVDFPADHFPRFVTIAESYSSTATNYFPNHAMHRHKPREMQTPIQHNTTYRHPPDSGMHYNGAPQTTTEMNHVLNMPKGAVPYADQFQFRMPASRKLLRRTGSLGPGDSVSQTSSGGYRGHPASGIRNLASNLNCALWLTNLHPHVQPREVFDKIHTGAVSAFEIARPKGFFVMSAAKLVFKHPAAAARFVILCGSGAIWIRGRKVEARYNHFGQLRYWGSERTRVLCVEGPTKYVDYEGLKRYFESFCEHELSHWETRASSIPGHRKLIWEFVRIDGQARQCFEALKVHPVYGKVLTVSYAPDPCGRIYP</sequence>
<evidence type="ECO:0000313" key="3">
    <source>
        <dbReference type="Proteomes" id="UP000672032"/>
    </source>
</evidence>
<organism evidence="2 3">
    <name type="scientific">Monilinia vaccinii-corymbosi</name>
    <dbReference type="NCBI Taxonomy" id="61207"/>
    <lineage>
        <taxon>Eukaryota</taxon>
        <taxon>Fungi</taxon>
        <taxon>Dikarya</taxon>
        <taxon>Ascomycota</taxon>
        <taxon>Pezizomycotina</taxon>
        <taxon>Leotiomycetes</taxon>
        <taxon>Helotiales</taxon>
        <taxon>Sclerotiniaceae</taxon>
        <taxon>Monilinia</taxon>
    </lineage>
</organism>
<feature type="compositionally biased region" description="Polar residues" evidence="1">
    <location>
        <begin position="11"/>
        <end position="21"/>
    </location>
</feature>
<dbReference type="Proteomes" id="UP000672032">
    <property type="component" value="Chromosome 6"/>
</dbReference>
<dbReference type="OrthoDB" id="3508416at2759"/>
<gene>
    <name evidence="2" type="ORF">DSL72_006856</name>
</gene>
<keyword evidence="3" id="KW-1185">Reference proteome</keyword>
<evidence type="ECO:0008006" key="4">
    <source>
        <dbReference type="Google" id="ProtNLM"/>
    </source>
</evidence>
<name>A0A8A3PL94_9HELO</name>
<dbReference type="EMBL" id="CP063410">
    <property type="protein sequence ID" value="QSZ35734.1"/>
    <property type="molecule type" value="Genomic_DNA"/>
</dbReference>
<dbReference type="AlphaFoldDB" id="A0A8A3PL94"/>
<feature type="compositionally biased region" description="Polar residues" evidence="1">
    <location>
        <begin position="29"/>
        <end position="41"/>
    </location>
</feature>